<dbReference type="Proteomes" id="UP000054549">
    <property type="component" value="Unassembled WGS sequence"/>
</dbReference>
<dbReference type="HOGENOM" id="CLU_2157724_0_0_1"/>
<name>A0A0C2X939_AMAMK</name>
<organism evidence="3 4">
    <name type="scientific">Amanita muscaria (strain Koide BX008)</name>
    <dbReference type="NCBI Taxonomy" id="946122"/>
    <lineage>
        <taxon>Eukaryota</taxon>
        <taxon>Fungi</taxon>
        <taxon>Dikarya</taxon>
        <taxon>Basidiomycota</taxon>
        <taxon>Agaricomycotina</taxon>
        <taxon>Agaricomycetes</taxon>
        <taxon>Agaricomycetidae</taxon>
        <taxon>Agaricales</taxon>
        <taxon>Pluteineae</taxon>
        <taxon>Amanitaceae</taxon>
        <taxon>Amanita</taxon>
    </lineage>
</organism>
<evidence type="ECO:0000256" key="1">
    <source>
        <dbReference type="SAM" id="MobiDB-lite"/>
    </source>
</evidence>
<evidence type="ECO:0000313" key="3">
    <source>
        <dbReference type="EMBL" id="KIL70892.1"/>
    </source>
</evidence>
<keyword evidence="4" id="KW-1185">Reference proteome</keyword>
<dbReference type="OrthoDB" id="3348811at2759"/>
<proteinExistence type="predicted"/>
<protein>
    <submittedName>
        <fullName evidence="3">Uncharacterized protein</fullName>
    </submittedName>
</protein>
<reference evidence="3 4" key="1">
    <citation type="submission" date="2014-04" db="EMBL/GenBank/DDBJ databases">
        <title>Evolutionary Origins and Diversification of the Mycorrhizal Mutualists.</title>
        <authorList>
            <consortium name="DOE Joint Genome Institute"/>
            <consortium name="Mycorrhizal Genomics Consortium"/>
            <person name="Kohler A."/>
            <person name="Kuo A."/>
            <person name="Nagy L.G."/>
            <person name="Floudas D."/>
            <person name="Copeland A."/>
            <person name="Barry K.W."/>
            <person name="Cichocki N."/>
            <person name="Veneault-Fourrey C."/>
            <person name="LaButti K."/>
            <person name="Lindquist E.A."/>
            <person name="Lipzen A."/>
            <person name="Lundell T."/>
            <person name="Morin E."/>
            <person name="Murat C."/>
            <person name="Riley R."/>
            <person name="Ohm R."/>
            <person name="Sun H."/>
            <person name="Tunlid A."/>
            <person name="Henrissat B."/>
            <person name="Grigoriev I.V."/>
            <person name="Hibbett D.S."/>
            <person name="Martin F."/>
        </authorList>
    </citation>
    <scope>NUCLEOTIDE SEQUENCE [LARGE SCALE GENOMIC DNA]</scope>
    <source>
        <strain evidence="3 4">Koide BX008</strain>
    </source>
</reference>
<keyword evidence="2" id="KW-0732">Signal</keyword>
<gene>
    <name evidence="3" type="ORF">M378DRAFT_175229</name>
</gene>
<feature type="chain" id="PRO_5002174085" evidence="2">
    <location>
        <begin position="22"/>
        <end position="111"/>
    </location>
</feature>
<evidence type="ECO:0000313" key="4">
    <source>
        <dbReference type="Proteomes" id="UP000054549"/>
    </source>
</evidence>
<feature type="signal peptide" evidence="2">
    <location>
        <begin position="1"/>
        <end position="21"/>
    </location>
</feature>
<feature type="region of interest" description="Disordered" evidence="1">
    <location>
        <begin position="90"/>
        <end position="111"/>
    </location>
</feature>
<evidence type="ECO:0000256" key="2">
    <source>
        <dbReference type="SAM" id="SignalP"/>
    </source>
</evidence>
<accession>A0A0C2X939</accession>
<dbReference type="EMBL" id="KN818223">
    <property type="protein sequence ID" value="KIL70892.1"/>
    <property type="molecule type" value="Genomic_DNA"/>
</dbReference>
<sequence length="111" mass="12545">MFARAAFLVYITLLLVGQAYTAPFIGKSSDVIARSTEPLGSASILERQIPAEIAVKAPDGVVTPYSKRDEEELIKREMVRYKREERLEKRQIPTENPVKAPQGIVVPYRRD</sequence>
<dbReference type="InParanoid" id="A0A0C2X939"/>
<dbReference type="AlphaFoldDB" id="A0A0C2X939"/>